<keyword evidence="1" id="KW-1133">Transmembrane helix</keyword>
<feature type="transmembrane region" description="Helical" evidence="1">
    <location>
        <begin position="144"/>
        <end position="165"/>
    </location>
</feature>
<gene>
    <name evidence="2" type="ORF">EYH55_02650</name>
</gene>
<feature type="transmembrane region" description="Helical" evidence="1">
    <location>
        <begin position="50"/>
        <end position="71"/>
    </location>
</feature>
<name>A0A833ED71_9EURY</name>
<organism evidence="2 3">
    <name type="scientific">Methanothermococcus okinawensis</name>
    <dbReference type="NCBI Taxonomy" id="155863"/>
    <lineage>
        <taxon>Archaea</taxon>
        <taxon>Methanobacteriati</taxon>
        <taxon>Methanobacteriota</taxon>
        <taxon>Methanomada group</taxon>
        <taxon>Methanococci</taxon>
        <taxon>Methanococcales</taxon>
        <taxon>Methanococcaceae</taxon>
        <taxon>Methanothermococcus</taxon>
    </lineage>
</organism>
<feature type="transmembrane region" description="Helical" evidence="1">
    <location>
        <begin position="171"/>
        <end position="192"/>
    </location>
</feature>
<evidence type="ECO:0000256" key="1">
    <source>
        <dbReference type="SAM" id="Phobius"/>
    </source>
</evidence>
<evidence type="ECO:0000313" key="2">
    <source>
        <dbReference type="EMBL" id="HIQ32362.1"/>
    </source>
</evidence>
<dbReference type="InterPro" id="IPR025098">
    <property type="entry name" value="DUF4013"/>
</dbReference>
<comment type="caution">
    <text evidence="2">The sequence shown here is derived from an EMBL/GenBank/DDBJ whole genome shotgun (WGS) entry which is preliminary data.</text>
</comment>
<sequence length="232" mass="26395">MSFLKKYITEPLRYTFSDGVKLFTGILLLVFNDIVSLLLFLMFIKMGFSVLILILLVNLFVHIVVLGYYIAVIKNTLEGLDTLPDWSNLGELVKDGILYFFALFILVALMSFPAILISMIGSFLTTGVDISYPTLEGDIEYLMYNYYFFNLLSGFLLLITIVLIYDVLAATILWVYVPLATVNFAKKGFFGFFEVVDIFKKISLGYIVMLVIYFTVYFTVALILWIIGVVPV</sequence>
<dbReference type="AlphaFoldDB" id="A0A833ED71"/>
<feature type="transmembrane region" description="Helical" evidence="1">
    <location>
        <begin position="204"/>
        <end position="227"/>
    </location>
</feature>
<protein>
    <submittedName>
        <fullName evidence="2">DUF4013 domain-containing protein</fullName>
    </submittedName>
</protein>
<feature type="transmembrane region" description="Helical" evidence="1">
    <location>
        <begin position="20"/>
        <end position="43"/>
    </location>
</feature>
<dbReference type="Pfam" id="PF13197">
    <property type="entry name" value="DUF4013"/>
    <property type="match status" value="1"/>
</dbReference>
<dbReference type="EMBL" id="DQVW01000045">
    <property type="protein sequence ID" value="HIQ32362.1"/>
    <property type="molecule type" value="Genomic_DNA"/>
</dbReference>
<feature type="transmembrane region" description="Helical" evidence="1">
    <location>
        <begin position="97"/>
        <end position="124"/>
    </location>
</feature>
<evidence type="ECO:0000313" key="3">
    <source>
        <dbReference type="Proteomes" id="UP000623215"/>
    </source>
</evidence>
<accession>A0A833ED71</accession>
<keyword evidence="1" id="KW-0812">Transmembrane</keyword>
<reference evidence="2" key="1">
    <citation type="journal article" date="2020" name="ISME J.">
        <title>Gammaproteobacteria mediating utilization of methyl-, sulfur- and petroleum organic compounds in deep ocean hydrothermal plumes.</title>
        <authorList>
            <person name="Zhou Z."/>
            <person name="Liu Y."/>
            <person name="Pan J."/>
            <person name="Cron B.R."/>
            <person name="Toner B.M."/>
            <person name="Anantharaman K."/>
            <person name="Breier J.A."/>
            <person name="Dick G.J."/>
            <person name="Li M."/>
        </authorList>
    </citation>
    <scope>NUCLEOTIDE SEQUENCE</scope>
    <source>
        <strain evidence="2">SZUA-1534</strain>
    </source>
</reference>
<dbReference type="Proteomes" id="UP000623215">
    <property type="component" value="Unassembled WGS sequence"/>
</dbReference>
<keyword evidence="1" id="KW-0472">Membrane</keyword>
<proteinExistence type="predicted"/>
<feature type="non-terminal residue" evidence="2">
    <location>
        <position position="232"/>
    </location>
</feature>